<protein>
    <submittedName>
        <fullName evidence="2">Sulfurtransferase</fullName>
    </submittedName>
</protein>
<dbReference type="PANTHER" id="PTHR44086">
    <property type="entry name" value="THIOSULFATE SULFURTRANSFERASE RDL2, MITOCHONDRIAL-RELATED"/>
    <property type="match status" value="1"/>
</dbReference>
<accession>A0A2W5X8B7</accession>
<keyword evidence="2" id="KW-0808">Transferase</keyword>
<sequence>MMFGSKVKDLTPAEVKAALDAGQILLIDVREPAEFAAERIHGALNFPLSTFDPAALPLADDKRIVMQCGSGKRSATAIDRCRAAGHKLDSHLGGGIMAWKAAGLPTVSLDAASGQISDRG</sequence>
<dbReference type="CDD" id="cd00158">
    <property type="entry name" value="RHOD"/>
    <property type="match status" value="1"/>
</dbReference>
<feature type="domain" description="Rhodanese" evidence="1">
    <location>
        <begin position="20"/>
        <end position="108"/>
    </location>
</feature>
<evidence type="ECO:0000313" key="3">
    <source>
        <dbReference type="Proteomes" id="UP000249393"/>
    </source>
</evidence>
<evidence type="ECO:0000313" key="2">
    <source>
        <dbReference type="EMBL" id="PZR33211.1"/>
    </source>
</evidence>
<dbReference type="Gene3D" id="3.40.250.10">
    <property type="entry name" value="Rhodanese-like domain"/>
    <property type="match status" value="1"/>
</dbReference>
<gene>
    <name evidence="2" type="ORF">DI526_14030</name>
</gene>
<dbReference type="PROSITE" id="PS50206">
    <property type="entry name" value="RHODANESE_3"/>
    <property type="match status" value="1"/>
</dbReference>
<dbReference type="Pfam" id="PF00581">
    <property type="entry name" value="Rhodanese"/>
    <property type="match status" value="1"/>
</dbReference>
<name>A0A2W5X8B7_9CAUL</name>
<dbReference type="SMART" id="SM00450">
    <property type="entry name" value="RHOD"/>
    <property type="match status" value="1"/>
</dbReference>
<proteinExistence type="predicted"/>
<dbReference type="InterPro" id="IPR036873">
    <property type="entry name" value="Rhodanese-like_dom_sf"/>
</dbReference>
<dbReference type="AlphaFoldDB" id="A0A2W5X8B7"/>
<dbReference type="GO" id="GO:0004792">
    <property type="term" value="F:thiosulfate-cyanide sulfurtransferase activity"/>
    <property type="evidence" value="ECO:0007669"/>
    <property type="project" value="TreeGrafter"/>
</dbReference>
<dbReference type="SUPFAM" id="SSF52821">
    <property type="entry name" value="Rhodanese/Cell cycle control phosphatase"/>
    <property type="match status" value="1"/>
</dbReference>
<reference evidence="2 3" key="1">
    <citation type="submission" date="2017-08" db="EMBL/GenBank/DDBJ databases">
        <title>Infants hospitalized years apart are colonized by the same room-sourced microbial strains.</title>
        <authorList>
            <person name="Brooks B."/>
            <person name="Olm M.R."/>
            <person name="Firek B.A."/>
            <person name="Baker R."/>
            <person name="Thomas B.C."/>
            <person name="Morowitz M.J."/>
            <person name="Banfield J.F."/>
        </authorList>
    </citation>
    <scope>NUCLEOTIDE SEQUENCE [LARGE SCALE GENOMIC DNA]</scope>
    <source>
        <strain evidence="2">S2_003_000_R2_4</strain>
    </source>
</reference>
<dbReference type="InterPro" id="IPR001763">
    <property type="entry name" value="Rhodanese-like_dom"/>
</dbReference>
<dbReference type="Proteomes" id="UP000249393">
    <property type="component" value="Unassembled WGS sequence"/>
</dbReference>
<dbReference type="EMBL" id="QFQZ01000045">
    <property type="protein sequence ID" value="PZR33211.1"/>
    <property type="molecule type" value="Genomic_DNA"/>
</dbReference>
<comment type="caution">
    <text evidence="2">The sequence shown here is derived from an EMBL/GenBank/DDBJ whole genome shotgun (WGS) entry which is preliminary data.</text>
</comment>
<dbReference type="PANTHER" id="PTHR44086:SF10">
    <property type="entry name" value="THIOSULFATE SULFURTRANSFERASE_RHODANESE-LIKE DOMAIN-CONTAINING PROTEIN 3"/>
    <property type="match status" value="1"/>
</dbReference>
<organism evidence="2 3">
    <name type="scientific">Caulobacter segnis</name>
    <dbReference type="NCBI Taxonomy" id="88688"/>
    <lineage>
        <taxon>Bacteria</taxon>
        <taxon>Pseudomonadati</taxon>
        <taxon>Pseudomonadota</taxon>
        <taxon>Alphaproteobacteria</taxon>
        <taxon>Caulobacterales</taxon>
        <taxon>Caulobacteraceae</taxon>
        <taxon>Caulobacter</taxon>
    </lineage>
</organism>
<evidence type="ECO:0000259" key="1">
    <source>
        <dbReference type="PROSITE" id="PS50206"/>
    </source>
</evidence>